<dbReference type="CDD" id="cd03138">
    <property type="entry name" value="GATase1_AraC_2"/>
    <property type="match status" value="1"/>
</dbReference>
<dbReference type="SUPFAM" id="SSF52317">
    <property type="entry name" value="Class I glutamine amidotransferase-like"/>
    <property type="match status" value="1"/>
</dbReference>
<dbReference type="Proteomes" id="UP000317122">
    <property type="component" value="Unassembled WGS sequence"/>
</dbReference>
<dbReference type="PROSITE" id="PS01124">
    <property type="entry name" value="HTH_ARAC_FAMILY_2"/>
    <property type="match status" value="1"/>
</dbReference>
<evidence type="ECO:0000256" key="3">
    <source>
        <dbReference type="ARBA" id="ARBA00023163"/>
    </source>
</evidence>
<gene>
    <name evidence="5" type="ORF">IQ26_02294</name>
</gene>
<name>A0A562P2A5_9HYPH</name>
<protein>
    <submittedName>
        <fullName evidence="5">Transcriptional regulator, AraC family with amidase-like domain</fullName>
    </submittedName>
</protein>
<dbReference type="OrthoDB" id="186587at2"/>
<dbReference type="GO" id="GO:0003700">
    <property type="term" value="F:DNA-binding transcription factor activity"/>
    <property type="evidence" value="ECO:0007669"/>
    <property type="project" value="InterPro"/>
</dbReference>
<keyword evidence="1" id="KW-0805">Transcription regulation</keyword>
<dbReference type="EMBL" id="VLKT01000012">
    <property type="protein sequence ID" value="TWI38370.1"/>
    <property type="molecule type" value="Genomic_DNA"/>
</dbReference>
<dbReference type="Gene3D" id="3.40.50.880">
    <property type="match status" value="1"/>
</dbReference>
<reference evidence="5 6" key="1">
    <citation type="journal article" date="2015" name="Stand. Genomic Sci.">
        <title>Genomic Encyclopedia of Bacterial and Archaeal Type Strains, Phase III: the genomes of soil and plant-associated and newly described type strains.</title>
        <authorList>
            <person name="Whitman W.B."/>
            <person name="Woyke T."/>
            <person name="Klenk H.P."/>
            <person name="Zhou Y."/>
            <person name="Lilburn T.G."/>
            <person name="Beck B.J."/>
            <person name="De Vos P."/>
            <person name="Vandamme P."/>
            <person name="Eisen J.A."/>
            <person name="Garrity G."/>
            <person name="Hugenholtz P."/>
            <person name="Kyrpides N.C."/>
        </authorList>
    </citation>
    <scope>NUCLEOTIDE SEQUENCE [LARGE SCALE GENOMIC DNA]</scope>
    <source>
        <strain evidence="5 6">CGMCC 1.2546</strain>
    </source>
</reference>
<keyword evidence="2" id="KW-0238">DNA-binding</keyword>
<keyword evidence="6" id="KW-1185">Reference proteome</keyword>
<dbReference type="InterPro" id="IPR029062">
    <property type="entry name" value="Class_I_gatase-like"/>
</dbReference>
<accession>A0A562P2A5</accession>
<dbReference type="Gene3D" id="1.10.10.60">
    <property type="entry name" value="Homeodomain-like"/>
    <property type="match status" value="1"/>
</dbReference>
<feature type="domain" description="HTH araC/xylS-type" evidence="4">
    <location>
        <begin position="236"/>
        <end position="334"/>
    </location>
</feature>
<dbReference type="PANTHER" id="PTHR43130:SF3">
    <property type="entry name" value="HTH-TYPE TRANSCRIPTIONAL REGULATOR RV1931C"/>
    <property type="match status" value="1"/>
</dbReference>
<dbReference type="Pfam" id="PF12833">
    <property type="entry name" value="HTH_18"/>
    <property type="match status" value="1"/>
</dbReference>
<dbReference type="InterPro" id="IPR009057">
    <property type="entry name" value="Homeodomain-like_sf"/>
</dbReference>
<dbReference type="PROSITE" id="PS00041">
    <property type="entry name" value="HTH_ARAC_FAMILY_1"/>
    <property type="match status" value="1"/>
</dbReference>
<organism evidence="5 6">
    <name type="scientific">Mesorhizobium tianshanense</name>
    <dbReference type="NCBI Taxonomy" id="39844"/>
    <lineage>
        <taxon>Bacteria</taxon>
        <taxon>Pseudomonadati</taxon>
        <taxon>Pseudomonadota</taxon>
        <taxon>Alphaproteobacteria</taxon>
        <taxon>Hyphomicrobiales</taxon>
        <taxon>Phyllobacteriaceae</taxon>
        <taxon>Mesorhizobium</taxon>
    </lineage>
</organism>
<evidence type="ECO:0000313" key="6">
    <source>
        <dbReference type="Proteomes" id="UP000317122"/>
    </source>
</evidence>
<sequence>MPLSHDARTLTVSLMVVPEVSAAVTYGLHEVFTCVGAAWEMLTGERTQSRRMTPRIVGSRVGPVRTTLGATIFSEHSFGESLRSDVVIIGDLSLEPEPDLSGRWDEAIHWMLDQHARGAIICSVCTGSLMLAEAGLLEHREATSHWSATRYFRKCYPGVRLQPQRVIVPSGDGHDVVTSGGSASWTDLSLYLIARFCGDAEARRIAKIFLFGDRSEGQLPFAAMVRPKQHEDASIADCQGWISENYAIANPVAEMTKRSGLADRTFKRRFQSATGYTPIGYVQTLRVEEGKQMLETSNQAIDDIAQAVGYDDPNSFRRLFKRTVGVTPQKYRQRFKSVGIGAA</sequence>
<dbReference type="AlphaFoldDB" id="A0A562P2A5"/>
<dbReference type="InterPro" id="IPR002818">
    <property type="entry name" value="DJ-1/PfpI"/>
</dbReference>
<dbReference type="PRINTS" id="PR00032">
    <property type="entry name" value="HTHARAC"/>
</dbReference>
<evidence type="ECO:0000313" key="5">
    <source>
        <dbReference type="EMBL" id="TWI38370.1"/>
    </source>
</evidence>
<dbReference type="InterPro" id="IPR052158">
    <property type="entry name" value="INH-QAR"/>
</dbReference>
<dbReference type="SMART" id="SM00342">
    <property type="entry name" value="HTH_ARAC"/>
    <property type="match status" value="1"/>
</dbReference>
<proteinExistence type="predicted"/>
<dbReference type="InterPro" id="IPR020449">
    <property type="entry name" value="Tscrpt_reg_AraC-type_HTH"/>
</dbReference>
<keyword evidence="3" id="KW-0804">Transcription</keyword>
<dbReference type="PANTHER" id="PTHR43130">
    <property type="entry name" value="ARAC-FAMILY TRANSCRIPTIONAL REGULATOR"/>
    <property type="match status" value="1"/>
</dbReference>
<dbReference type="Pfam" id="PF01965">
    <property type="entry name" value="DJ-1_PfpI"/>
    <property type="match status" value="1"/>
</dbReference>
<dbReference type="InterPro" id="IPR018060">
    <property type="entry name" value="HTH_AraC"/>
</dbReference>
<dbReference type="InterPro" id="IPR018062">
    <property type="entry name" value="HTH_AraC-typ_CS"/>
</dbReference>
<evidence type="ECO:0000256" key="1">
    <source>
        <dbReference type="ARBA" id="ARBA00023015"/>
    </source>
</evidence>
<dbReference type="GO" id="GO:0043565">
    <property type="term" value="F:sequence-specific DNA binding"/>
    <property type="evidence" value="ECO:0007669"/>
    <property type="project" value="InterPro"/>
</dbReference>
<dbReference type="SUPFAM" id="SSF46689">
    <property type="entry name" value="Homeodomain-like"/>
    <property type="match status" value="1"/>
</dbReference>
<evidence type="ECO:0000256" key="2">
    <source>
        <dbReference type="ARBA" id="ARBA00023125"/>
    </source>
</evidence>
<evidence type="ECO:0000259" key="4">
    <source>
        <dbReference type="PROSITE" id="PS01124"/>
    </source>
</evidence>
<comment type="caution">
    <text evidence="5">The sequence shown here is derived from an EMBL/GenBank/DDBJ whole genome shotgun (WGS) entry which is preliminary data.</text>
</comment>